<sequence length="658" mass="72349">MSYCLNPYCRSPQNPDVAKFCSTCGFKLLLGDRYRALQPLARGGFGRTFLAVDEYKPSQPSCVIKQFFPQIYSVHDPEHARELFRREAVQLELLGEHPQIPELLAHFEQADYQYLVQEFIDGSNLLQESSKRGAFSEEQVWHLLNDLLPVIAFVHSHHVIHRDIKPQNIIRRAATQQLVLVDFGAAKTMSSTDVLQTGTSIGSPVFAAPEQALGKATFASDLFSLGVTCIYLLTQVRPADLFDTEEGTWQWQQHLKRPVSPALGSIIDKLLQGAVKRRYQSADAVLHDLNSQAVVESLYRSAEGDPLSASTAQPLNIAGRAPLKERLPPPSWQQPTKLETEKPVTQLSSNSTPSPNWVCTQTLAGHTSWVRSVAIHPDGKTVASGSGDRTIKIWDLTTGTVLQTLAAKAGWVRAIAVSPDGQTLASCNNDRQVVLWHWETGDRLQTLDGHSDWARAVCFSPYGQYLASGSQDKTIRLWHLSTGKTTHVLAGHTHWVIAVAFSPDGQTIVSSSRDKTLRLWHTKTGALIRVLEGHQDAVNAIAISPNGRILASASDDHTIRLWSLATGKLKQVLTQHEGAVNTLAISADGTTLVSGSQDTTIKLWSLETGMLLHSLTGHSNWVWSVAISALPRSAVSDTHKGLIVSGSWDATVKIWRQV</sequence>
<keyword evidence="7" id="KW-1185">Reference proteome</keyword>
<dbReference type="Gene3D" id="3.30.200.20">
    <property type="entry name" value="Phosphorylase Kinase, domain 1"/>
    <property type="match status" value="1"/>
</dbReference>
<comment type="caution">
    <text evidence="6">The sequence shown here is derived from an EMBL/GenBank/DDBJ whole genome shotgun (WGS) entry which is preliminary data.</text>
</comment>
<organism evidence="6 7">
    <name type="scientific">Stenomitos frigidus AS-A4</name>
    <dbReference type="NCBI Taxonomy" id="2933935"/>
    <lineage>
        <taxon>Bacteria</taxon>
        <taxon>Bacillati</taxon>
        <taxon>Cyanobacteriota</taxon>
        <taxon>Cyanophyceae</taxon>
        <taxon>Leptolyngbyales</taxon>
        <taxon>Leptolyngbyaceae</taxon>
        <taxon>Stenomitos</taxon>
    </lineage>
</organism>
<feature type="compositionally biased region" description="Polar residues" evidence="4">
    <location>
        <begin position="333"/>
        <end position="353"/>
    </location>
</feature>
<dbReference type="GO" id="GO:0004674">
    <property type="term" value="F:protein serine/threonine kinase activity"/>
    <property type="evidence" value="ECO:0007669"/>
    <property type="project" value="UniProtKB-KW"/>
</dbReference>
<dbReference type="Proteomes" id="UP001476950">
    <property type="component" value="Unassembled WGS sequence"/>
</dbReference>
<accession>A0ABV0KM63</accession>
<name>A0ABV0KM63_9CYAN</name>
<dbReference type="CDD" id="cd00200">
    <property type="entry name" value="WD40"/>
    <property type="match status" value="1"/>
</dbReference>
<dbReference type="PANTHER" id="PTHR22847:SF637">
    <property type="entry name" value="WD REPEAT DOMAIN 5B"/>
    <property type="match status" value="1"/>
</dbReference>
<dbReference type="EMBL" id="JAMPLM010000017">
    <property type="protein sequence ID" value="MEP1060337.1"/>
    <property type="molecule type" value="Genomic_DNA"/>
</dbReference>
<dbReference type="PROSITE" id="PS50082">
    <property type="entry name" value="WD_REPEATS_2"/>
    <property type="match status" value="6"/>
</dbReference>
<dbReference type="PRINTS" id="PR00320">
    <property type="entry name" value="GPROTEINBRPT"/>
</dbReference>
<dbReference type="SUPFAM" id="SSF50978">
    <property type="entry name" value="WD40 repeat-like"/>
    <property type="match status" value="1"/>
</dbReference>
<reference evidence="6 7" key="1">
    <citation type="submission" date="2022-04" db="EMBL/GenBank/DDBJ databases">
        <title>Positive selection, recombination, and allopatry shape intraspecific diversity of widespread and dominant cyanobacteria.</title>
        <authorList>
            <person name="Wei J."/>
            <person name="Shu W."/>
            <person name="Hu C."/>
        </authorList>
    </citation>
    <scope>NUCLEOTIDE SEQUENCE [LARGE SCALE GENOMIC DNA]</scope>
    <source>
        <strain evidence="6 7">AS-A4</strain>
    </source>
</reference>
<feature type="repeat" description="WD" evidence="3">
    <location>
        <begin position="489"/>
        <end position="530"/>
    </location>
</feature>
<dbReference type="InterPro" id="IPR000719">
    <property type="entry name" value="Prot_kinase_dom"/>
</dbReference>
<keyword evidence="6" id="KW-0723">Serine/threonine-protein kinase</keyword>
<dbReference type="PROSITE" id="PS00678">
    <property type="entry name" value="WD_REPEATS_1"/>
    <property type="match status" value="1"/>
</dbReference>
<feature type="region of interest" description="Disordered" evidence="4">
    <location>
        <begin position="321"/>
        <end position="353"/>
    </location>
</feature>
<keyword evidence="2" id="KW-0677">Repeat</keyword>
<dbReference type="RefSeq" id="WP_190446223.1">
    <property type="nucleotide sequence ID" value="NZ_JAMPLM010000017.1"/>
</dbReference>
<dbReference type="InterPro" id="IPR015943">
    <property type="entry name" value="WD40/YVTN_repeat-like_dom_sf"/>
</dbReference>
<dbReference type="InterPro" id="IPR036322">
    <property type="entry name" value="WD40_repeat_dom_sf"/>
</dbReference>
<dbReference type="PANTHER" id="PTHR22847">
    <property type="entry name" value="WD40 REPEAT PROTEIN"/>
    <property type="match status" value="1"/>
</dbReference>
<evidence type="ECO:0000259" key="5">
    <source>
        <dbReference type="PROSITE" id="PS50011"/>
    </source>
</evidence>
<dbReference type="NCBIfam" id="NF045510">
    <property type="entry name" value="4Cys_prefix_kin"/>
    <property type="match status" value="1"/>
</dbReference>
<evidence type="ECO:0000256" key="4">
    <source>
        <dbReference type="SAM" id="MobiDB-lite"/>
    </source>
</evidence>
<feature type="repeat" description="WD" evidence="3">
    <location>
        <begin position="405"/>
        <end position="446"/>
    </location>
</feature>
<feature type="repeat" description="WD" evidence="3">
    <location>
        <begin position="447"/>
        <end position="488"/>
    </location>
</feature>
<dbReference type="InterPro" id="IPR019775">
    <property type="entry name" value="WD40_repeat_CS"/>
</dbReference>
<gene>
    <name evidence="6" type="ORF">NDI38_18015</name>
</gene>
<evidence type="ECO:0000256" key="1">
    <source>
        <dbReference type="ARBA" id="ARBA00022574"/>
    </source>
</evidence>
<evidence type="ECO:0000313" key="7">
    <source>
        <dbReference type="Proteomes" id="UP001476950"/>
    </source>
</evidence>
<dbReference type="InterPro" id="IPR001680">
    <property type="entry name" value="WD40_rpt"/>
</dbReference>
<keyword evidence="6" id="KW-0808">Transferase</keyword>
<dbReference type="Pfam" id="PF00069">
    <property type="entry name" value="Pkinase"/>
    <property type="match status" value="1"/>
</dbReference>
<dbReference type="Gene3D" id="2.130.10.10">
    <property type="entry name" value="YVTN repeat-like/Quinoprotein amine dehydrogenase"/>
    <property type="match status" value="3"/>
</dbReference>
<dbReference type="SMART" id="SM00320">
    <property type="entry name" value="WD40"/>
    <property type="match status" value="7"/>
</dbReference>
<proteinExistence type="predicted"/>
<dbReference type="CDD" id="cd14014">
    <property type="entry name" value="STKc_PknB_like"/>
    <property type="match status" value="1"/>
</dbReference>
<feature type="repeat" description="WD" evidence="3">
    <location>
        <begin position="531"/>
        <end position="572"/>
    </location>
</feature>
<feature type="repeat" description="WD" evidence="3">
    <location>
        <begin position="573"/>
        <end position="614"/>
    </location>
</feature>
<dbReference type="SMART" id="SM00220">
    <property type="entry name" value="S_TKc"/>
    <property type="match status" value="1"/>
</dbReference>
<feature type="domain" description="Protein kinase" evidence="5">
    <location>
        <begin position="34"/>
        <end position="290"/>
    </location>
</feature>
<dbReference type="PROSITE" id="PS50294">
    <property type="entry name" value="WD_REPEATS_REGION"/>
    <property type="match status" value="6"/>
</dbReference>
<evidence type="ECO:0000256" key="2">
    <source>
        <dbReference type="ARBA" id="ARBA00022737"/>
    </source>
</evidence>
<dbReference type="Pfam" id="PF00400">
    <property type="entry name" value="WD40"/>
    <property type="match status" value="7"/>
</dbReference>
<protein>
    <submittedName>
        <fullName evidence="6">Serine/threonine protein kinase</fullName>
    </submittedName>
</protein>
<feature type="repeat" description="WD" evidence="3">
    <location>
        <begin position="363"/>
        <end position="404"/>
    </location>
</feature>
<dbReference type="InterPro" id="IPR011009">
    <property type="entry name" value="Kinase-like_dom_sf"/>
</dbReference>
<evidence type="ECO:0000313" key="6">
    <source>
        <dbReference type="EMBL" id="MEP1060337.1"/>
    </source>
</evidence>
<dbReference type="SUPFAM" id="SSF56112">
    <property type="entry name" value="Protein kinase-like (PK-like)"/>
    <property type="match status" value="1"/>
</dbReference>
<keyword evidence="6" id="KW-0418">Kinase</keyword>
<dbReference type="InterPro" id="IPR020472">
    <property type="entry name" value="WD40_PAC1"/>
</dbReference>
<dbReference type="PROSITE" id="PS50011">
    <property type="entry name" value="PROTEIN_KINASE_DOM"/>
    <property type="match status" value="1"/>
</dbReference>
<dbReference type="Gene3D" id="1.10.510.10">
    <property type="entry name" value="Transferase(Phosphotransferase) domain 1"/>
    <property type="match status" value="1"/>
</dbReference>
<keyword evidence="1 3" id="KW-0853">WD repeat</keyword>
<evidence type="ECO:0000256" key="3">
    <source>
        <dbReference type="PROSITE-ProRule" id="PRU00221"/>
    </source>
</evidence>